<dbReference type="Pfam" id="PF03107">
    <property type="entry name" value="C1_2"/>
    <property type="match status" value="3"/>
</dbReference>
<dbReference type="Proteomes" id="UP001642260">
    <property type="component" value="Unassembled WGS sequence"/>
</dbReference>
<gene>
    <name evidence="3" type="ORF">ERUC_LOCUS19922</name>
</gene>
<dbReference type="PANTHER" id="PTHR32410:SF159">
    <property type="entry name" value="CYSTEINE_HISTIDINE-RICH C1 DOMAIN FAMILY PROTEIN"/>
    <property type="match status" value="1"/>
</dbReference>
<accession>A0ABC8K734</accession>
<dbReference type="PANTHER" id="PTHR32410">
    <property type="entry name" value="CYSTEINE/HISTIDINE-RICH C1 DOMAIN FAMILY PROTEIN"/>
    <property type="match status" value="1"/>
</dbReference>
<protein>
    <recommendedName>
        <fullName evidence="2">DC1 domain-containing protein</fullName>
    </recommendedName>
</protein>
<proteinExistence type="predicted"/>
<name>A0ABC8K734_ERUVS</name>
<dbReference type="AlphaFoldDB" id="A0ABC8K734"/>
<dbReference type="InterPro" id="IPR053192">
    <property type="entry name" value="Vacuole_Formation_Reg"/>
</dbReference>
<sequence length="282" mass="32029">MKSLCEICEQSIYGPSYSCPQCHLYFHLDCVHLSKKVNHPCHSNHPLQLIAVESLTGGAEKFCISCLAAAEKFISHCSICNFSIWLICFKNPPPLVVEHTKTHKHPLNLFPKKMPFTCDVCGEEDDEMPYVCVLCAFLIHGACIYLPRVININRHDHRMSFTRHLGHGYLKCGVCHQSLSQYHGAYSCSVCPGYAAHLQRVVRNGVWDGVELEEIPDDTKYIAPFKVVGDDLIVHFSHGYHTLRLNKENVTHSNRWLQCDACMYPVGFQSIYVCDECGYVLH</sequence>
<keyword evidence="1" id="KW-0677">Repeat</keyword>
<keyword evidence="4" id="KW-1185">Reference proteome</keyword>
<feature type="domain" description="DC1" evidence="2">
    <location>
        <begin position="236"/>
        <end position="282"/>
    </location>
</feature>
<feature type="domain" description="DC1" evidence="2">
    <location>
        <begin position="101"/>
        <end position="144"/>
    </location>
</feature>
<evidence type="ECO:0000313" key="4">
    <source>
        <dbReference type="Proteomes" id="UP001642260"/>
    </source>
</evidence>
<dbReference type="InterPro" id="IPR046349">
    <property type="entry name" value="C1-like_sf"/>
</dbReference>
<dbReference type="SUPFAM" id="SSF57889">
    <property type="entry name" value="Cysteine-rich domain"/>
    <property type="match status" value="3"/>
</dbReference>
<dbReference type="InterPro" id="IPR004146">
    <property type="entry name" value="DC1"/>
</dbReference>
<evidence type="ECO:0000259" key="2">
    <source>
        <dbReference type="Pfam" id="PF03107"/>
    </source>
</evidence>
<evidence type="ECO:0000256" key="1">
    <source>
        <dbReference type="ARBA" id="ARBA00022737"/>
    </source>
</evidence>
<dbReference type="EMBL" id="CAKOAT010188600">
    <property type="protein sequence ID" value="CAH8354167.1"/>
    <property type="molecule type" value="Genomic_DNA"/>
</dbReference>
<evidence type="ECO:0000313" key="3">
    <source>
        <dbReference type="EMBL" id="CAH8354167.1"/>
    </source>
</evidence>
<reference evidence="3 4" key="1">
    <citation type="submission" date="2022-03" db="EMBL/GenBank/DDBJ databases">
        <authorList>
            <person name="Macdonald S."/>
            <person name="Ahmed S."/>
            <person name="Newling K."/>
        </authorList>
    </citation>
    <scope>NUCLEOTIDE SEQUENCE [LARGE SCALE GENOMIC DNA]</scope>
</reference>
<organism evidence="3 4">
    <name type="scientific">Eruca vesicaria subsp. sativa</name>
    <name type="common">Garden rocket</name>
    <name type="synonym">Eruca sativa</name>
    <dbReference type="NCBI Taxonomy" id="29727"/>
    <lineage>
        <taxon>Eukaryota</taxon>
        <taxon>Viridiplantae</taxon>
        <taxon>Streptophyta</taxon>
        <taxon>Embryophyta</taxon>
        <taxon>Tracheophyta</taxon>
        <taxon>Spermatophyta</taxon>
        <taxon>Magnoliopsida</taxon>
        <taxon>eudicotyledons</taxon>
        <taxon>Gunneridae</taxon>
        <taxon>Pentapetalae</taxon>
        <taxon>rosids</taxon>
        <taxon>malvids</taxon>
        <taxon>Brassicales</taxon>
        <taxon>Brassicaceae</taxon>
        <taxon>Brassiceae</taxon>
        <taxon>Eruca</taxon>
    </lineage>
</organism>
<comment type="caution">
    <text evidence="3">The sequence shown here is derived from an EMBL/GenBank/DDBJ whole genome shotgun (WGS) entry which is preliminary data.</text>
</comment>
<feature type="domain" description="DC1" evidence="2">
    <location>
        <begin position="153"/>
        <end position="198"/>
    </location>
</feature>